<dbReference type="AlphaFoldDB" id="A0A8X7SDB6"/>
<proteinExistence type="predicted"/>
<evidence type="ECO:0000313" key="2">
    <source>
        <dbReference type="Proteomes" id="UP000886595"/>
    </source>
</evidence>
<evidence type="ECO:0000313" key="1">
    <source>
        <dbReference type="EMBL" id="KAG2301854.1"/>
    </source>
</evidence>
<organism evidence="1 2">
    <name type="scientific">Brassica carinata</name>
    <name type="common">Ethiopian mustard</name>
    <name type="synonym">Abyssinian cabbage</name>
    <dbReference type="NCBI Taxonomy" id="52824"/>
    <lineage>
        <taxon>Eukaryota</taxon>
        <taxon>Viridiplantae</taxon>
        <taxon>Streptophyta</taxon>
        <taxon>Embryophyta</taxon>
        <taxon>Tracheophyta</taxon>
        <taxon>Spermatophyta</taxon>
        <taxon>Magnoliopsida</taxon>
        <taxon>eudicotyledons</taxon>
        <taxon>Gunneridae</taxon>
        <taxon>Pentapetalae</taxon>
        <taxon>rosids</taxon>
        <taxon>malvids</taxon>
        <taxon>Brassicales</taxon>
        <taxon>Brassicaceae</taxon>
        <taxon>Brassiceae</taxon>
        <taxon>Brassica</taxon>
    </lineage>
</organism>
<dbReference type="EMBL" id="JAAMPC010000007">
    <property type="protein sequence ID" value="KAG2301854.1"/>
    <property type="molecule type" value="Genomic_DNA"/>
</dbReference>
<reference evidence="1 2" key="1">
    <citation type="submission" date="2020-02" db="EMBL/GenBank/DDBJ databases">
        <authorList>
            <person name="Ma Q."/>
            <person name="Huang Y."/>
            <person name="Song X."/>
            <person name="Pei D."/>
        </authorList>
    </citation>
    <scope>NUCLEOTIDE SEQUENCE [LARGE SCALE GENOMIC DNA]</scope>
    <source>
        <strain evidence="1">Sxm20200214</strain>
        <tissue evidence="1">Leaf</tissue>
    </source>
</reference>
<protein>
    <recommendedName>
        <fullName evidence="3">Disease resistance protein</fullName>
    </recommendedName>
</protein>
<name>A0A8X7SDB6_BRACI</name>
<dbReference type="OrthoDB" id="1113350at2759"/>
<dbReference type="PANTHER" id="PTHR15140:SF37">
    <property type="entry name" value="UBIQUITIN-LIKE DOMAIN-CONTAINING PROTEIN"/>
    <property type="match status" value="1"/>
</dbReference>
<comment type="caution">
    <text evidence="1">The sequence shown here is derived from an EMBL/GenBank/DDBJ whole genome shotgun (WGS) entry which is preliminary data.</text>
</comment>
<dbReference type="InterPro" id="IPR032675">
    <property type="entry name" value="LRR_dom_sf"/>
</dbReference>
<sequence length="195" mass="22544">MLELRYLILPRFLHDKTKLELSNLVNLDFLWGFSVEHSSVTDLLCMTKPRTLCLHLSARFSSETLPSTLKELRNLEKLCLSRVPEVRRSFLFFRDQHQFPPHLSHISLFMCNMEEDPMPILEKLLHLKSVEFSSGAFDGRRMVSSKGGFPQLRALEIIGQEALEEWIVEEGSMPCLQTLAIDNCKMLEELPRGLK</sequence>
<dbReference type="SUPFAM" id="SSF52047">
    <property type="entry name" value="RNI-like"/>
    <property type="match status" value="1"/>
</dbReference>
<dbReference type="Proteomes" id="UP000886595">
    <property type="component" value="Unassembled WGS sequence"/>
</dbReference>
<gene>
    <name evidence="1" type="ORF">Bca52824_030505</name>
</gene>
<dbReference type="PANTHER" id="PTHR15140">
    <property type="entry name" value="TUBULIN-SPECIFIC CHAPERONE E"/>
    <property type="match status" value="1"/>
</dbReference>
<accession>A0A8X7SDB6</accession>
<evidence type="ECO:0008006" key="3">
    <source>
        <dbReference type="Google" id="ProtNLM"/>
    </source>
</evidence>
<keyword evidence="2" id="KW-1185">Reference proteome</keyword>
<dbReference type="Gene3D" id="3.80.10.10">
    <property type="entry name" value="Ribonuclease Inhibitor"/>
    <property type="match status" value="1"/>
</dbReference>